<feature type="compositionally biased region" description="Basic and acidic residues" evidence="1">
    <location>
        <begin position="1061"/>
        <end position="1085"/>
    </location>
</feature>
<feature type="region of interest" description="Disordered" evidence="1">
    <location>
        <begin position="147"/>
        <end position="191"/>
    </location>
</feature>
<feature type="region of interest" description="Disordered" evidence="1">
    <location>
        <begin position="93"/>
        <end position="121"/>
    </location>
</feature>
<reference evidence="2" key="1">
    <citation type="submission" date="2016-06" db="EMBL/GenBank/DDBJ databases">
        <authorList>
            <person name="Cuomo C."/>
            <person name="Litvintseva A."/>
            <person name="Heitman J."/>
            <person name="Chen Y."/>
            <person name="Sun S."/>
            <person name="Springer D."/>
            <person name="Dromer F."/>
            <person name="Young S."/>
            <person name="Zeng Q."/>
            <person name="Chapman S."/>
            <person name="Gujja S."/>
            <person name="Saif S."/>
            <person name="Birren B."/>
        </authorList>
    </citation>
    <scope>NUCLEOTIDE SEQUENCE</scope>
    <source>
        <strain evidence="2">CBS 7841</strain>
    </source>
</reference>
<feature type="compositionally biased region" description="Polar residues" evidence="1">
    <location>
        <begin position="247"/>
        <end position="256"/>
    </location>
</feature>
<evidence type="ECO:0000313" key="3">
    <source>
        <dbReference type="Proteomes" id="UP000094043"/>
    </source>
</evidence>
<keyword evidence="3" id="KW-1185">Reference proteome</keyword>
<feature type="region of interest" description="Disordered" evidence="1">
    <location>
        <begin position="975"/>
        <end position="1127"/>
    </location>
</feature>
<feature type="compositionally biased region" description="Polar residues" evidence="1">
    <location>
        <begin position="212"/>
        <end position="230"/>
    </location>
</feature>
<feature type="region of interest" description="Disordered" evidence="1">
    <location>
        <begin position="368"/>
        <end position="392"/>
    </location>
</feature>
<protein>
    <submittedName>
        <fullName evidence="2">Uncharacterized protein</fullName>
    </submittedName>
</protein>
<dbReference type="RefSeq" id="XP_066066727.1">
    <property type="nucleotide sequence ID" value="XM_066210630.1"/>
</dbReference>
<gene>
    <name evidence="2" type="ORF">L203_101185</name>
</gene>
<feature type="compositionally biased region" description="Low complexity" evidence="1">
    <location>
        <begin position="473"/>
        <end position="483"/>
    </location>
</feature>
<feature type="region of interest" description="Disordered" evidence="1">
    <location>
        <begin position="459"/>
        <end position="497"/>
    </location>
</feature>
<dbReference type="GeneID" id="91085399"/>
<dbReference type="EMBL" id="CP143784">
    <property type="protein sequence ID" value="WVN86027.1"/>
    <property type="molecule type" value="Genomic_DNA"/>
</dbReference>
<feature type="region of interest" description="Disordered" evidence="1">
    <location>
        <begin position="815"/>
        <end position="843"/>
    </location>
</feature>
<proteinExistence type="predicted"/>
<dbReference type="KEGG" id="cdep:91085399"/>
<feature type="compositionally biased region" description="Basic and acidic residues" evidence="1">
    <location>
        <begin position="1104"/>
        <end position="1119"/>
    </location>
</feature>
<feature type="region of interest" description="Disordered" evidence="1">
    <location>
        <begin position="661"/>
        <end position="709"/>
    </location>
</feature>
<accession>A0A1E3IK10</accession>
<feature type="compositionally biased region" description="Basic and acidic residues" evidence="1">
    <location>
        <begin position="998"/>
        <end position="1008"/>
    </location>
</feature>
<feature type="compositionally biased region" description="Low complexity" evidence="1">
    <location>
        <begin position="1041"/>
        <end position="1057"/>
    </location>
</feature>
<evidence type="ECO:0000256" key="1">
    <source>
        <dbReference type="SAM" id="MobiDB-lite"/>
    </source>
</evidence>
<feature type="region of interest" description="Disordered" evidence="1">
    <location>
        <begin position="206"/>
        <end position="256"/>
    </location>
</feature>
<dbReference type="Proteomes" id="UP000094043">
    <property type="component" value="Chromosome 1"/>
</dbReference>
<evidence type="ECO:0000313" key="2">
    <source>
        <dbReference type="EMBL" id="WVN86027.1"/>
    </source>
</evidence>
<reference evidence="2" key="3">
    <citation type="submission" date="2024-01" db="EMBL/GenBank/DDBJ databases">
        <authorList>
            <person name="Coelho M.A."/>
            <person name="David-Palma M."/>
            <person name="Shea T."/>
            <person name="Sun S."/>
            <person name="Cuomo C.A."/>
            <person name="Heitman J."/>
        </authorList>
    </citation>
    <scope>NUCLEOTIDE SEQUENCE</scope>
    <source>
        <strain evidence="2">CBS 7841</strain>
    </source>
</reference>
<feature type="compositionally biased region" description="Basic and acidic residues" evidence="1">
    <location>
        <begin position="975"/>
        <end position="990"/>
    </location>
</feature>
<organism evidence="2 3">
    <name type="scientific">Cryptococcus depauperatus CBS 7841</name>
    <dbReference type="NCBI Taxonomy" id="1295531"/>
    <lineage>
        <taxon>Eukaryota</taxon>
        <taxon>Fungi</taxon>
        <taxon>Dikarya</taxon>
        <taxon>Basidiomycota</taxon>
        <taxon>Agaricomycotina</taxon>
        <taxon>Tremellomycetes</taxon>
        <taxon>Tremellales</taxon>
        <taxon>Cryptococcaceae</taxon>
        <taxon>Cryptococcus</taxon>
    </lineage>
</organism>
<feature type="compositionally biased region" description="Basic and acidic residues" evidence="1">
    <location>
        <begin position="689"/>
        <end position="709"/>
    </location>
</feature>
<dbReference type="OrthoDB" id="2575682at2759"/>
<sequence length="1438" mass="157136">MPLHPFATRPNFLKRNTAPDSASLQFSLENFPEQSLEQQQVRRVISQSRLPPSTAMPLLKSRKSVKDKELTSFSPFDLPQALVNAFDLRSKSKNKAKTSYKDNVPPVSPLDRPYAPGSKVSSATMPSIQYVMDTYGIGDLHQSVKNGQGREWAQENGKQKNETKKKKRSTIKLPMMPPSPSGSSYGSSKDGVRQMNIHGWEHQTGVAHPAGSATQPNTPSAPTFSYRSRAQSIPPPTTVPIPSNQPKTMSPSSSATLPLEPGSFASSQSHDIWYRDHLDEMYHTRTFEDVERGANTVLEQVRGRLEADGWGYASTAVEECLSSHGSNEAGEKSKSSLYSESARSIQPLSPGSVPTSIRVNRLSFVSNTTTETPSMRSWREMRKRSKTRSTSVSAGIDFSPEYVNTNDSTEGDTAAKLEAKESFVSSTKAVVEKERLKASSPAGVPPLSLLPYSLSDQFTQQHPQYQSREKEVTTVTSISPSSTADRENLSTNWDESPPPLIVAKTSVHTALGFVSAFPEVPASPPPIPPRSPQRVAAPSYSIANPMVKDREREQLDKSQLPQPSLVQTTANQIETVKRQTEELTCANHTDKNFANFVSIDEHSLPGFERDEKNSHLLKKVSTRSSAINRNRSCDETIDGQALQEGLRANNTVVKDISLNDEGGGLNESGLKSRGAINELDDDKGGIQNKDGDRDKKWDEREMKTESKTEKAAYMDKHEVTPVYQRPLPPVPTFPSGQSSPSHTPLYVVKTQDSKSPFAAMTLKTHKRRPSSAPAQTPSHGIAKTLSSITIKSSAVAKSGSILPNNKSQQCLIPRDESYRCNSPNPSTKKATNRRLSSRFSNDGGRKNMSAMSFLALDEVCASQVQNQAHTHASAPPVPNMSKFGFASGVAKSLGLRSKGTSTGSGERDRLNIFQGVTAKGNWEKWNDGSRTSLTLGQDSSTLDTFSLEKGNEEIMDGNEVESEPEPVHIIPPSERAKIGQSSRERSDINKTKKMKNDKKREKIQRAVRDSGVISAEIRDEERGDLGQGGEDDGLRSKLHNSGSVLSYVSSSSSSEYSESADDLKTRTSPSRSHENEQEERGENESTKWQGPKDYSTSRANAVAESEHHAQKFTDSHTAKANETLQGKQSSVDISFIWRASGALRDRDEENKIRTGLLPPPRPKRIICDDESKNGVLPAAFHTLQQGQEQEIRALTPYVSTNQNVDHGRSTFFDGSCPSPPLTSSPRRSIVATTAEAAQMDGDVKKAIVRKASEPDSLPYPTPVTPRATRHSGFASLSISPSNGGHDFTSVADSVPFHMSAHNKQILAKDQQKHFFMNLDQSSTSLSCSLPPGSPSSFPSAPASASISILNYEKERADENEEKEKQRKILVSVWLAAKPVRRSEQLLQGEGTAPRVLGTSKESDELEAGMSTGSAIGLNKGAGAIGFGYRRASLDGRLL</sequence>
<dbReference type="VEuPathDB" id="FungiDB:L203_02345"/>
<feature type="region of interest" description="Disordered" evidence="1">
    <location>
        <begin position="323"/>
        <end position="352"/>
    </location>
</feature>
<feature type="compositionally biased region" description="Polar residues" evidence="1">
    <location>
        <begin position="819"/>
        <end position="829"/>
    </location>
</feature>
<reference evidence="2" key="2">
    <citation type="journal article" date="2022" name="Elife">
        <title>Obligate sexual reproduction of a homothallic fungus closely related to the Cryptococcus pathogenic species complex.</title>
        <authorList>
            <person name="Passer A.R."/>
            <person name="Clancey S.A."/>
            <person name="Shea T."/>
            <person name="David-Palma M."/>
            <person name="Averette A.F."/>
            <person name="Boekhout T."/>
            <person name="Porcel B.M."/>
            <person name="Nowrousian M."/>
            <person name="Cuomo C.A."/>
            <person name="Sun S."/>
            <person name="Heitman J."/>
            <person name="Coelho M.A."/>
        </authorList>
    </citation>
    <scope>NUCLEOTIDE SEQUENCE</scope>
    <source>
        <strain evidence="2">CBS 7841</strain>
    </source>
</reference>
<name>A0A1E3IK10_9TREE</name>
<feature type="compositionally biased region" description="Polar residues" evidence="1">
    <location>
        <begin position="335"/>
        <end position="352"/>
    </location>
</feature>